<dbReference type="EMBL" id="CACVKT020009040">
    <property type="protein sequence ID" value="CAC5419547.1"/>
    <property type="molecule type" value="Genomic_DNA"/>
</dbReference>
<sequence>MPNQSNNEDRPVVSIRNGTKYSCGLGKIDCVYEETTRNDTMLFNPDPVFDTINQFPDDVAGTCLKLSKTETNEAAEMEYTRKPVDISLKACKKDMLPESRSTFSPPFDQTDFNSNIIVVPVGNGEHRQHRQSFKPHSLKKISEVILLAKQLSEVKPKARKFYETVCVLMRNRNRRRRKKMKDRLNDLGVDWRMGVTELELEDIPQSIDCYCGTAVVLHSEHKDD</sequence>
<reference evidence="1 2" key="1">
    <citation type="submission" date="2020-06" db="EMBL/GenBank/DDBJ databases">
        <authorList>
            <person name="Li R."/>
            <person name="Bekaert M."/>
        </authorList>
    </citation>
    <scope>NUCLEOTIDE SEQUENCE [LARGE SCALE GENOMIC DNA]</scope>
    <source>
        <strain evidence="2">wild</strain>
    </source>
</reference>
<organism evidence="1 2">
    <name type="scientific">Mytilus coruscus</name>
    <name type="common">Sea mussel</name>
    <dbReference type="NCBI Taxonomy" id="42192"/>
    <lineage>
        <taxon>Eukaryota</taxon>
        <taxon>Metazoa</taxon>
        <taxon>Spiralia</taxon>
        <taxon>Lophotrochozoa</taxon>
        <taxon>Mollusca</taxon>
        <taxon>Bivalvia</taxon>
        <taxon>Autobranchia</taxon>
        <taxon>Pteriomorphia</taxon>
        <taxon>Mytilida</taxon>
        <taxon>Mytiloidea</taxon>
        <taxon>Mytilidae</taxon>
        <taxon>Mytilinae</taxon>
        <taxon>Mytilus</taxon>
    </lineage>
</organism>
<proteinExistence type="predicted"/>
<keyword evidence="2" id="KW-1185">Reference proteome</keyword>
<gene>
    <name evidence="1" type="ORF">MCOR_51872</name>
</gene>
<dbReference type="Proteomes" id="UP000507470">
    <property type="component" value="Unassembled WGS sequence"/>
</dbReference>
<name>A0A6J8EH12_MYTCO</name>
<evidence type="ECO:0000313" key="2">
    <source>
        <dbReference type="Proteomes" id="UP000507470"/>
    </source>
</evidence>
<accession>A0A6J8EH12</accession>
<evidence type="ECO:0000313" key="1">
    <source>
        <dbReference type="EMBL" id="CAC5419547.1"/>
    </source>
</evidence>
<dbReference type="AlphaFoldDB" id="A0A6J8EH12"/>
<protein>
    <submittedName>
        <fullName evidence="1">Uncharacterized protein</fullName>
    </submittedName>
</protein>
<dbReference type="OrthoDB" id="10474240at2759"/>